<evidence type="ECO:0000256" key="4">
    <source>
        <dbReference type="ARBA" id="ARBA00022801"/>
    </source>
</evidence>
<dbReference type="InterPro" id="IPR015500">
    <property type="entry name" value="Peptidase_S8_subtilisin-rel"/>
</dbReference>
<dbReference type="OMA" id="ARDYMGH"/>
<dbReference type="Proteomes" id="UP000029120">
    <property type="component" value="Chromosome 5"/>
</dbReference>
<protein>
    <submittedName>
        <fullName evidence="9">Uncharacterized protein</fullName>
    </submittedName>
</protein>
<dbReference type="AlphaFoldDB" id="A0A087GVV4"/>
<evidence type="ECO:0000259" key="8">
    <source>
        <dbReference type="Pfam" id="PF17766"/>
    </source>
</evidence>
<organism evidence="9 10">
    <name type="scientific">Arabis alpina</name>
    <name type="common">Alpine rock-cress</name>
    <dbReference type="NCBI Taxonomy" id="50452"/>
    <lineage>
        <taxon>Eukaryota</taxon>
        <taxon>Viridiplantae</taxon>
        <taxon>Streptophyta</taxon>
        <taxon>Embryophyta</taxon>
        <taxon>Tracheophyta</taxon>
        <taxon>Spermatophyta</taxon>
        <taxon>Magnoliopsida</taxon>
        <taxon>eudicotyledons</taxon>
        <taxon>Gunneridae</taxon>
        <taxon>Pentapetalae</taxon>
        <taxon>rosids</taxon>
        <taxon>malvids</taxon>
        <taxon>Brassicales</taxon>
        <taxon>Brassicaceae</taxon>
        <taxon>Arabideae</taxon>
        <taxon>Arabis</taxon>
    </lineage>
</organism>
<evidence type="ECO:0000256" key="3">
    <source>
        <dbReference type="ARBA" id="ARBA00022729"/>
    </source>
</evidence>
<comment type="caution">
    <text evidence="6">Lacks conserved residue(s) required for the propagation of feature annotation.</text>
</comment>
<evidence type="ECO:0000256" key="6">
    <source>
        <dbReference type="PROSITE-ProRule" id="PRU01240"/>
    </source>
</evidence>
<dbReference type="GO" id="GO:0004252">
    <property type="term" value="F:serine-type endopeptidase activity"/>
    <property type="evidence" value="ECO:0007669"/>
    <property type="project" value="InterPro"/>
</dbReference>
<evidence type="ECO:0000256" key="5">
    <source>
        <dbReference type="ARBA" id="ARBA00022825"/>
    </source>
</evidence>
<evidence type="ECO:0000256" key="1">
    <source>
        <dbReference type="ARBA" id="ARBA00011073"/>
    </source>
</evidence>
<feature type="domain" description="Peptidase S8/S53" evidence="7">
    <location>
        <begin position="23"/>
        <end position="406"/>
    </location>
</feature>
<keyword evidence="10" id="KW-1185">Reference proteome</keyword>
<dbReference type="EMBL" id="CM002873">
    <property type="protein sequence ID" value="KFK34006.1"/>
    <property type="molecule type" value="Genomic_DNA"/>
</dbReference>
<dbReference type="OrthoDB" id="4803627at2759"/>
<feature type="domain" description="Subtilisin-like protease fibronectin type-III" evidence="8">
    <location>
        <begin position="462"/>
        <end position="559"/>
    </location>
</feature>
<dbReference type="GO" id="GO:0006508">
    <property type="term" value="P:proteolysis"/>
    <property type="evidence" value="ECO:0007669"/>
    <property type="project" value="UniProtKB-KW"/>
</dbReference>
<evidence type="ECO:0000259" key="7">
    <source>
        <dbReference type="Pfam" id="PF00082"/>
    </source>
</evidence>
<dbReference type="InterPro" id="IPR023828">
    <property type="entry name" value="Peptidase_S8_Ser-AS"/>
</dbReference>
<proteinExistence type="inferred from homology"/>
<dbReference type="SUPFAM" id="SSF52743">
    <property type="entry name" value="Subtilisin-like"/>
    <property type="match status" value="1"/>
</dbReference>
<dbReference type="eggNOG" id="ENOG502QRA7">
    <property type="taxonomic scope" value="Eukaryota"/>
</dbReference>
<reference evidence="10" key="1">
    <citation type="journal article" date="2015" name="Nat. Plants">
        <title>Genome expansion of Arabis alpina linked with retrotransposition and reduced symmetric DNA methylation.</title>
        <authorList>
            <person name="Willing E.M."/>
            <person name="Rawat V."/>
            <person name="Mandakova T."/>
            <person name="Maumus F."/>
            <person name="James G.V."/>
            <person name="Nordstroem K.J."/>
            <person name="Becker C."/>
            <person name="Warthmann N."/>
            <person name="Chica C."/>
            <person name="Szarzynska B."/>
            <person name="Zytnicki M."/>
            <person name="Albani M.C."/>
            <person name="Kiefer C."/>
            <person name="Bergonzi S."/>
            <person name="Castaings L."/>
            <person name="Mateos J.L."/>
            <person name="Berns M.C."/>
            <person name="Bujdoso N."/>
            <person name="Piofczyk T."/>
            <person name="de Lorenzo L."/>
            <person name="Barrero-Sicilia C."/>
            <person name="Mateos I."/>
            <person name="Piednoel M."/>
            <person name="Hagmann J."/>
            <person name="Chen-Min-Tao R."/>
            <person name="Iglesias-Fernandez R."/>
            <person name="Schuster S.C."/>
            <person name="Alonso-Blanco C."/>
            <person name="Roudier F."/>
            <person name="Carbonero P."/>
            <person name="Paz-Ares J."/>
            <person name="Davis S.J."/>
            <person name="Pecinka A."/>
            <person name="Quesneville H."/>
            <person name="Colot V."/>
            <person name="Lysak M.A."/>
            <person name="Weigel D."/>
            <person name="Coupland G."/>
            <person name="Schneeberger K."/>
        </authorList>
    </citation>
    <scope>NUCLEOTIDE SEQUENCE [LARGE SCALE GENOMIC DNA]</scope>
    <source>
        <strain evidence="10">cv. Pajares</strain>
    </source>
</reference>
<dbReference type="PROSITE" id="PS00138">
    <property type="entry name" value="SUBTILASE_SER"/>
    <property type="match status" value="1"/>
</dbReference>
<evidence type="ECO:0000256" key="2">
    <source>
        <dbReference type="ARBA" id="ARBA00022670"/>
    </source>
</evidence>
<dbReference type="PANTHER" id="PTHR10795">
    <property type="entry name" value="PROPROTEIN CONVERTASE SUBTILISIN/KEXIN"/>
    <property type="match status" value="1"/>
</dbReference>
<accession>A0A087GVV4</accession>
<sequence>SLASKLIGSRYYTPKMEGLPLSGRDNMGHGSHTASIAAGNIVKDVSFYGFGNGTARGGVPAARIAVYKVCEPGPFGCSADGLLSAFDDAIGDGVDIITISIGGDYGSPFEVDPIAIGAFHAMANGILTVNSAGNSGPEWSTVGSVAPWILTVAASNTNRGFFTKVVLGDGRPIVGRSVNSFDLNGTKYPLVYGSSASTSCSAASAEFCTPGCLDRKLVKGKIVLCDSPTNTAEAQYKGAVASITGSSKVDYASIFSFPVSVLSKDDYNTVLSYMNFTKNAKATVLKSDTIFKQTAPIVASYSSRGPNEIVPDILKPDITAPGSEILAAYSLDAPPSDLDTRHVKYSVLTGTSMACPHVAGVAAYIKTFHPHWSPSMITSAMMTTAWSMNASISPYNEMAEFSYGAGHVDPITAIHPGLVYEANKFDHIAFLCGLKYTGKKLRLISGDSRSCTKKQTKSLPRNLNYPSMTAKVSATKPFIVTFYRTVTNVGMSNTTFKAKVVGDKLKVKVVPNVLYFMSVYEKKSFTVTVSGNGPEADKLVSTHLIWSDGVHSVRSPIVVYAAN</sequence>
<dbReference type="InterPro" id="IPR041469">
    <property type="entry name" value="Subtilisin-like_FN3"/>
</dbReference>
<keyword evidence="3" id="KW-0732">Signal</keyword>
<dbReference type="InterPro" id="IPR036852">
    <property type="entry name" value="Peptidase_S8/S53_dom_sf"/>
</dbReference>
<keyword evidence="5" id="KW-0720">Serine protease</keyword>
<dbReference type="Gene3D" id="3.40.50.200">
    <property type="entry name" value="Peptidase S8/S53 domain"/>
    <property type="match status" value="1"/>
</dbReference>
<dbReference type="CDD" id="cd02120">
    <property type="entry name" value="PA_subtilisin_like"/>
    <property type="match status" value="1"/>
</dbReference>
<gene>
    <name evidence="9" type="ordered locus">AALP_Aa5g090000</name>
</gene>
<keyword evidence="4" id="KW-0378">Hydrolase</keyword>
<dbReference type="Pfam" id="PF17766">
    <property type="entry name" value="fn3_6"/>
    <property type="match status" value="1"/>
</dbReference>
<evidence type="ECO:0000313" key="9">
    <source>
        <dbReference type="EMBL" id="KFK34006.1"/>
    </source>
</evidence>
<dbReference type="Gramene" id="KFK34006">
    <property type="protein sequence ID" value="KFK34006"/>
    <property type="gene ID" value="AALP_AA5G090000"/>
</dbReference>
<feature type="non-terminal residue" evidence="9">
    <location>
        <position position="1"/>
    </location>
</feature>
<dbReference type="PRINTS" id="PR00723">
    <property type="entry name" value="SUBTILISIN"/>
</dbReference>
<dbReference type="InterPro" id="IPR000209">
    <property type="entry name" value="Peptidase_S8/S53_dom"/>
</dbReference>
<keyword evidence="2" id="KW-0645">Protease</keyword>
<dbReference type="Gene3D" id="2.60.40.2310">
    <property type="match status" value="1"/>
</dbReference>
<dbReference type="Gene3D" id="3.50.30.30">
    <property type="match status" value="1"/>
</dbReference>
<name>A0A087GVV4_ARAAL</name>
<evidence type="ECO:0000313" key="10">
    <source>
        <dbReference type="Proteomes" id="UP000029120"/>
    </source>
</evidence>
<dbReference type="InterPro" id="IPR045051">
    <property type="entry name" value="SBT"/>
</dbReference>
<comment type="similarity">
    <text evidence="1 6">Belongs to the peptidase S8 family.</text>
</comment>
<dbReference type="PROSITE" id="PS51892">
    <property type="entry name" value="SUBTILASE"/>
    <property type="match status" value="1"/>
</dbReference>
<dbReference type="Pfam" id="PF00082">
    <property type="entry name" value="Peptidase_S8"/>
    <property type="match status" value="1"/>
</dbReference>